<feature type="domain" description="ABC transmembrane type-1" evidence="11">
    <location>
        <begin position="250"/>
        <end position="532"/>
    </location>
</feature>
<keyword evidence="8 9" id="KW-0472">Membrane</keyword>
<dbReference type="Proteomes" id="UP000316726">
    <property type="component" value="Chromosome 10"/>
</dbReference>
<feature type="transmembrane region" description="Helical" evidence="9">
    <location>
        <begin position="290"/>
        <end position="316"/>
    </location>
</feature>
<dbReference type="InterPro" id="IPR003593">
    <property type="entry name" value="AAA+_ATPase"/>
</dbReference>
<dbReference type="SUPFAM" id="SSF90123">
    <property type="entry name" value="ABC transporter transmembrane region"/>
    <property type="match status" value="1"/>
</dbReference>
<dbReference type="PROSITE" id="PS50893">
    <property type="entry name" value="ABC_TRANSPORTER_2"/>
    <property type="match status" value="1"/>
</dbReference>
<dbReference type="InterPro" id="IPR039421">
    <property type="entry name" value="Type_1_exporter"/>
</dbReference>
<evidence type="ECO:0000256" key="1">
    <source>
        <dbReference type="ARBA" id="ARBA00004141"/>
    </source>
</evidence>
<dbReference type="InterPro" id="IPR027417">
    <property type="entry name" value="P-loop_NTPase"/>
</dbReference>
<dbReference type="STRING" id="1764295.A0A5B8MT72"/>
<proteinExistence type="inferred from homology"/>
<accession>A0A5B8MT72</accession>
<protein>
    <submittedName>
        <fullName evidence="12">ABC transporter</fullName>
    </submittedName>
</protein>
<dbReference type="PANTHER" id="PTHR43394:SF19">
    <property type="entry name" value="ABC TRANSPORTER B FAMILY"/>
    <property type="match status" value="1"/>
</dbReference>
<dbReference type="PANTHER" id="PTHR43394">
    <property type="entry name" value="ATP-DEPENDENT PERMEASE MDL1, MITOCHONDRIAL"/>
    <property type="match status" value="1"/>
</dbReference>
<dbReference type="AlphaFoldDB" id="A0A5B8MT72"/>
<dbReference type="Pfam" id="PF00005">
    <property type="entry name" value="ABC_tran"/>
    <property type="match status" value="1"/>
</dbReference>
<feature type="transmembrane region" description="Helical" evidence="9">
    <location>
        <begin position="391"/>
        <end position="408"/>
    </location>
</feature>
<evidence type="ECO:0000313" key="12">
    <source>
        <dbReference type="EMBL" id="QDZ23496.1"/>
    </source>
</evidence>
<feature type="transmembrane region" description="Helical" evidence="9">
    <location>
        <begin position="248"/>
        <end position="270"/>
    </location>
</feature>
<dbReference type="Gene3D" id="3.40.50.300">
    <property type="entry name" value="P-loop containing nucleotide triphosphate hydrolases"/>
    <property type="match status" value="1"/>
</dbReference>
<dbReference type="Pfam" id="PF00664">
    <property type="entry name" value="ABC_membrane"/>
    <property type="match status" value="1"/>
</dbReference>
<comment type="similarity">
    <text evidence="2">Belongs to the ABC transporter superfamily. ABCB family. Multidrug resistance exporter (TC 3.A.1.201) subfamily.</text>
</comment>
<dbReference type="GO" id="GO:0016020">
    <property type="term" value="C:membrane"/>
    <property type="evidence" value="ECO:0007669"/>
    <property type="project" value="UniProtKB-SubCell"/>
</dbReference>
<dbReference type="GO" id="GO:0016887">
    <property type="term" value="F:ATP hydrolysis activity"/>
    <property type="evidence" value="ECO:0007669"/>
    <property type="project" value="InterPro"/>
</dbReference>
<dbReference type="PIRSF" id="PIRSF002773">
    <property type="entry name" value="ABC_prm/ATPase_B"/>
    <property type="match status" value="1"/>
</dbReference>
<evidence type="ECO:0000256" key="9">
    <source>
        <dbReference type="SAM" id="Phobius"/>
    </source>
</evidence>
<dbReference type="PROSITE" id="PS50929">
    <property type="entry name" value="ABC_TM1F"/>
    <property type="match status" value="1"/>
</dbReference>
<name>A0A5B8MT72_9CHLO</name>
<dbReference type="InterPro" id="IPR036640">
    <property type="entry name" value="ABC1_TM_sf"/>
</dbReference>
<evidence type="ECO:0000256" key="2">
    <source>
        <dbReference type="ARBA" id="ARBA00007577"/>
    </source>
</evidence>
<feature type="transmembrane region" description="Helical" evidence="9">
    <location>
        <begin position="131"/>
        <end position="157"/>
    </location>
</feature>
<keyword evidence="5" id="KW-0547">Nucleotide-binding</keyword>
<feature type="transmembrane region" description="Helical" evidence="9">
    <location>
        <begin position="367"/>
        <end position="385"/>
    </location>
</feature>
<evidence type="ECO:0000256" key="5">
    <source>
        <dbReference type="ARBA" id="ARBA00022741"/>
    </source>
</evidence>
<evidence type="ECO:0000259" key="10">
    <source>
        <dbReference type="PROSITE" id="PS50893"/>
    </source>
</evidence>
<evidence type="ECO:0000313" key="13">
    <source>
        <dbReference type="Proteomes" id="UP000316726"/>
    </source>
</evidence>
<dbReference type="GO" id="GO:0015421">
    <property type="term" value="F:ABC-type oligopeptide transporter activity"/>
    <property type="evidence" value="ECO:0007669"/>
    <property type="project" value="TreeGrafter"/>
</dbReference>
<reference evidence="12 13" key="1">
    <citation type="submission" date="2018-07" db="EMBL/GenBank/DDBJ databases">
        <title>The complete nuclear genome of the prasinophyte Chloropicon primus (CCMP1205).</title>
        <authorList>
            <person name="Pombert J.-F."/>
            <person name="Otis C."/>
            <person name="Turmel M."/>
            <person name="Lemieux C."/>
        </authorList>
    </citation>
    <scope>NUCLEOTIDE SEQUENCE [LARGE SCALE GENOMIC DNA]</scope>
    <source>
        <strain evidence="12 13">CCMP1205</strain>
    </source>
</reference>
<dbReference type="OrthoDB" id="6500128at2759"/>
<dbReference type="InterPro" id="IPR017871">
    <property type="entry name" value="ABC_transporter-like_CS"/>
</dbReference>
<dbReference type="SUPFAM" id="SSF52540">
    <property type="entry name" value="P-loop containing nucleoside triphosphate hydrolases"/>
    <property type="match status" value="1"/>
</dbReference>
<gene>
    <name evidence="12" type="ORF">A3770_10p60140</name>
</gene>
<dbReference type="CDD" id="cd18572">
    <property type="entry name" value="ABC_6TM_TAP"/>
    <property type="match status" value="1"/>
</dbReference>
<dbReference type="FunFam" id="3.40.50.300:FF:000205">
    <property type="entry name" value="ABC transporter B family member 4"/>
    <property type="match status" value="1"/>
</dbReference>
<dbReference type="Gene3D" id="1.20.1560.10">
    <property type="entry name" value="ABC transporter type 1, transmembrane domain"/>
    <property type="match status" value="1"/>
</dbReference>
<feature type="transmembrane region" description="Helical" evidence="9">
    <location>
        <begin position="44"/>
        <end position="64"/>
    </location>
</feature>
<feature type="transmembrane region" description="Helical" evidence="9">
    <location>
        <begin position="470"/>
        <end position="492"/>
    </location>
</feature>
<dbReference type="InterPro" id="IPR003439">
    <property type="entry name" value="ABC_transporter-like_ATP-bd"/>
</dbReference>
<evidence type="ECO:0000256" key="4">
    <source>
        <dbReference type="ARBA" id="ARBA00022692"/>
    </source>
</evidence>
<dbReference type="SMART" id="SM00382">
    <property type="entry name" value="AAA"/>
    <property type="match status" value="1"/>
</dbReference>
<keyword evidence="3" id="KW-0813">Transport</keyword>
<evidence type="ECO:0000256" key="7">
    <source>
        <dbReference type="ARBA" id="ARBA00022989"/>
    </source>
</evidence>
<keyword evidence="13" id="KW-1185">Reference proteome</keyword>
<organism evidence="12 13">
    <name type="scientific">Chloropicon primus</name>
    <dbReference type="NCBI Taxonomy" id="1764295"/>
    <lineage>
        <taxon>Eukaryota</taxon>
        <taxon>Viridiplantae</taxon>
        <taxon>Chlorophyta</taxon>
        <taxon>Chloropicophyceae</taxon>
        <taxon>Chloropicales</taxon>
        <taxon>Chloropicaceae</taxon>
        <taxon>Chloropicon</taxon>
    </lineage>
</organism>
<evidence type="ECO:0000256" key="3">
    <source>
        <dbReference type="ARBA" id="ARBA00022448"/>
    </source>
</evidence>
<sequence length="832" mass="91682">MATGYYRSLPGSEAEARCAGEPEGSSGKAEKCQTTTKATTTKGFLRLTVFILLDIGITTCLFMVPERSRLKYLARFKTWDRVYDFNYSSMDLWLGSIARAVFLLATVGAAWRRTLKSSFGAPVMPVSDAAGSAMFLLTCLSYVFFFAKFVGWIYGIFKRRTVSHLDKCLEAWVLFDLVASAFLTAKEYLTATKLLASFRSFWLDSIEKRCPELHEQCVKEDSEKRDKRARDWNALTSLYNFAKVDGHILIVAFACGCIASLATVSISYYIGKVVMFGAHEKDAKKAHAALSKLLVAVISCAVFTSIRGGLFTLSCARLNSRIRRSLLKSLLHLEQGYFDTVRTGELSSRLNTDTTQMSSQVSLNINILVRSFVQIVFVIGIMLWTSWKLTMVSFTMVPVAALVAHIYGRFYRRITKETQTALADASGVADEALASMSTVKSMAGEDIVASAYNDKLKRYLKLQTKESGAYSIYASLTIFCPNAAMLATLAYGTYLALHDKMQGDDLYSFILYQQTLGSAFQYLGDIYSGISAALGAADKVFELIARTPEMTISGSLQPPKFKGRIDLENISFRYPGRPDSVVLDNFSLKISPGEVVALVGPSGSGKSSLIKLIERLYEPEKGQVSLDGCNISGYDRKWLARKMALVGQEPVLFACSIKENIMYGLEGDEKPTMDAVIAAAKCANAHDFIQELQDGYDTECGEKGMQLSGGQKQRIAIARAVVRDPSILLLDEATSALDAESEGVVQEAIDKMIAQQERTVVIVAHRLSTIQGASKIVVVKDGKLEEQGSHSELYAKEGLYYRLVRKQLRGQSDSMALLPSSSKTSLDELDNT</sequence>
<comment type="subcellular location">
    <subcellularLocation>
        <location evidence="1">Membrane</location>
        <topology evidence="1">Multi-pass membrane protein</topology>
    </subcellularLocation>
</comment>
<feature type="domain" description="ABC transporter" evidence="10">
    <location>
        <begin position="565"/>
        <end position="806"/>
    </location>
</feature>
<keyword evidence="6" id="KW-0067">ATP-binding</keyword>
<dbReference type="PROSITE" id="PS00211">
    <property type="entry name" value="ABC_TRANSPORTER_1"/>
    <property type="match status" value="1"/>
</dbReference>
<feature type="transmembrane region" description="Helical" evidence="9">
    <location>
        <begin position="85"/>
        <end position="111"/>
    </location>
</feature>
<evidence type="ECO:0000259" key="11">
    <source>
        <dbReference type="PROSITE" id="PS50929"/>
    </source>
</evidence>
<dbReference type="EMBL" id="CP031043">
    <property type="protein sequence ID" value="QDZ23496.1"/>
    <property type="molecule type" value="Genomic_DNA"/>
</dbReference>
<keyword evidence="7 9" id="KW-1133">Transmembrane helix</keyword>
<evidence type="ECO:0000256" key="6">
    <source>
        <dbReference type="ARBA" id="ARBA00022840"/>
    </source>
</evidence>
<evidence type="ECO:0000256" key="8">
    <source>
        <dbReference type="ARBA" id="ARBA00023136"/>
    </source>
</evidence>
<dbReference type="InterPro" id="IPR011527">
    <property type="entry name" value="ABC1_TM_dom"/>
</dbReference>
<dbReference type="CDD" id="cd03249">
    <property type="entry name" value="ABC_MTABC3_MDL1_MDL2"/>
    <property type="match status" value="1"/>
</dbReference>
<keyword evidence="4 9" id="KW-0812">Transmembrane</keyword>
<dbReference type="GO" id="GO:0005524">
    <property type="term" value="F:ATP binding"/>
    <property type="evidence" value="ECO:0007669"/>
    <property type="project" value="UniProtKB-KW"/>
</dbReference>